<gene>
    <name evidence="1" type="ORF">LE190_15730</name>
</gene>
<dbReference type="Pfam" id="PF11639">
    <property type="entry name" value="HapK"/>
    <property type="match status" value="1"/>
</dbReference>
<evidence type="ECO:0000313" key="2">
    <source>
        <dbReference type="Proteomes" id="UP001198602"/>
    </source>
</evidence>
<dbReference type="Gene3D" id="3.30.70.100">
    <property type="match status" value="1"/>
</dbReference>
<dbReference type="EMBL" id="JAHYBX010000006">
    <property type="protein sequence ID" value="MCA1857364.1"/>
    <property type="molecule type" value="Genomic_DNA"/>
</dbReference>
<dbReference type="InterPro" id="IPR011008">
    <property type="entry name" value="Dimeric_a/b-barrel"/>
</dbReference>
<organism evidence="1 2">
    <name type="scientific">Massilia hydrophila</name>
    <dbReference type="NCBI Taxonomy" id="3044279"/>
    <lineage>
        <taxon>Bacteria</taxon>
        <taxon>Pseudomonadati</taxon>
        <taxon>Pseudomonadota</taxon>
        <taxon>Betaproteobacteria</taxon>
        <taxon>Burkholderiales</taxon>
        <taxon>Oxalobacteraceae</taxon>
        <taxon>Telluria group</taxon>
        <taxon>Massilia</taxon>
    </lineage>
</organism>
<dbReference type="RefSeq" id="WP_225239580.1">
    <property type="nucleotide sequence ID" value="NZ_JAHYBX010000006.1"/>
</dbReference>
<protein>
    <recommendedName>
        <fullName evidence="3">REDY-like protein HapK</fullName>
    </recommendedName>
</protein>
<reference evidence="1 2" key="1">
    <citation type="submission" date="2021-07" db="EMBL/GenBank/DDBJ databases">
        <title>Characterization of Violacein-producing bacteria and related species.</title>
        <authorList>
            <person name="Wilson H.S."/>
            <person name="De Leon M.E."/>
        </authorList>
    </citation>
    <scope>NUCLEOTIDE SEQUENCE [LARGE SCALE GENOMIC DNA]</scope>
    <source>
        <strain evidence="1 2">HSC-2F05</strain>
    </source>
</reference>
<dbReference type="Proteomes" id="UP001198602">
    <property type="component" value="Unassembled WGS sequence"/>
</dbReference>
<name>A0ABS7YGJ1_9BURK</name>
<evidence type="ECO:0000313" key="1">
    <source>
        <dbReference type="EMBL" id="MCA1857364.1"/>
    </source>
</evidence>
<comment type="caution">
    <text evidence="1">The sequence shown here is derived from an EMBL/GenBank/DDBJ whole genome shotgun (WGS) entry which is preliminary data.</text>
</comment>
<dbReference type="InterPro" id="IPR021667">
    <property type="entry name" value="HapK"/>
</dbReference>
<sequence length="102" mass="10834">MTTLIVLFNLKPGVSAADYEAWARGTDLPTAGALPSVEKFEVLKSVSVLGSAASAPYQYIERIVVRDMAQLGADIATPAMQQVSAAFQAFADNPVFIVTETL</sequence>
<accession>A0ABS7YGJ1</accession>
<proteinExistence type="predicted"/>
<keyword evidence="2" id="KW-1185">Reference proteome</keyword>
<evidence type="ECO:0008006" key="3">
    <source>
        <dbReference type="Google" id="ProtNLM"/>
    </source>
</evidence>
<dbReference type="SUPFAM" id="SSF54909">
    <property type="entry name" value="Dimeric alpha+beta barrel"/>
    <property type="match status" value="1"/>
</dbReference>